<sequence length="61" mass="6628">MCHTTHEYWLMDAVGSSAKVTTEKRLKRFASDFGLPAGLPAEYRSAVARTAERGLLASPAC</sequence>
<accession>A0A0M4D2F7</accession>
<dbReference type="EMBL" id="CP011340">
    <property type="protein sequence ID" value="ALC19841.1"/>
    <property type="molecule type" value="Genomic_DNA"/>
</dbReference>
<dbReference type="PATRIC" id="fig|38300.4.peg.1637"/>
<dbReference type="STRING" id="38300.SPRI_1535"/>
<protein>
    <submittedName>
        <fullName evidence="1">Carboxylesterase</fullName>
    </submittedName>
</protein>
<dbReference type="Proteomes" id="UP000060513">
    <property type="component" value="Chromosome"/>
</dbReference>
<evidence type="ECO:0000313" key="2">
    <source>
        <dbReference type="Proteomes" id="UP000060513"/>
    </source>
</evidence>
<dbReference type="GeneID" id="97237402"/>
<reference evidence="1 2" key="1">
    <citation type="submission" date="2015-08" db="EMBL/GenBank/DDBJ databases">
        <title>Genome sequence of the pristinamycin over-producing bacterium Streptomyces pristinaespiralis HCCB10218.</title>
        <authorList>
            <person name="Tian J."/>
            <person name="Yang J."/>
            <person name="Li L."/>
            <person name="Ruan L."/>
            <person name="Wei W."/>
            <person name="Zheng G."/>
            <person name="Wei Z."/>
            <person name="Yang S."/>
            <person name="Ge M."/>
            <person name="Jiang W."/>
            <person name="Lu Y."/>
        </authorList>
    </citation>
    <scope>NUCLEOTIDE SEQUENCE [LARGE SCALE GENOMIC DNA]</scope>
    <source>
        <strain evidence="1 2">HCCB 10218</strain>
    </source>
</reference>
<organism evidence="1">
    <name type="scientific">Streptomyces pristinaespiralis</name>
    <dbReference type="NCBI Taxonomy" id="38300"/>
    <lineage>
        <taxon>Bacteria</taxon>
        <taxon>Bacillati</taxon>
        <taxon>Actinomycetota</taxon>
        <taxon>Actinomycetes</taxon>
        <taxon>Kitasatosporales</taxon>
        <taxon>Streptomycetaceae</taxon>
        <taxon>Streptomyces</taxon>
    </lineage>
</organism>
<evidence type="ECO:0000313" key="1">
    <source>
        <dbReference type="EMBL" id="ALC19841.1"/>
    </source>
</evidence>
<gene>
    <name evidence="1" type="ORF">SPRI_1535</name>
</gene>
<dbReference type="KEGG" id="spri:SPRI_1535"/>
<name>A0A0M4D2F7_STRPR</name>
<dbReference type="RefSeq" id="WP_005310021.1">
    <property type="nucleotide sequence ID" value="NZ_CP011340.1"/>
</dbReference>
<proteinExistence type="predicted"/>
<dbReference type="AlphaFoldDB" id="A0A0M4D2F7"/>